<feature type="compositionally biased region" description="Low complexity" evidence="1">
    <location>
        <begin position="859"/>
        <end position="869"/>
    </location>
</feature>
<dbReference type="Proteomes" id="UP001386955">
    <property type="component" value="Unassembled WGS sequence"/>
</dbReference>
<feature type="compositionally biased region" description="Basic and acidic residues" evidence="1">
    <location>
        <begin position="440"/>
        <end position="451"/>
    </location>
</feature>
<accession>A0AAN9XB03</accession>
<keyword evidence="2" id="KW-1133">Transmembrane helix</keyword>
<protein>
    <submittedName>
        <fullName evidence="3">Uncharacterized protein</fullName>
    </submittedName>
</protein>
<feature type="transmembrane region" description="Helical" evidence="2">
    <location>
        <begin position="31"/>
        <end position="47"/>
    </location>
</feature>
<feature type="compositionally biased region" description="Polar residues" evidence="1">
    <location>
        <begin position="800"/>
        <end position="822"/>
    </location>
</feature>
<gene>
    <name evidence="3" type="ORF">VNO78_27842</name>
</gene>
<evidence type="ECO:0000313" key="3">
    <source>
        <dbReference type="EMBL" id="KAK7387225.1"/>
    </source>
</evidence>
<evidence type="ECO:0000313" key="4">
    <source>
        <dbReference type="Proteomes" id="UP001386955"/>
    </source>
</evidence>
<dbReference type="EMBL" id="JAYMYS010000007">
    <property type="protein sequence ID" value="KAK7387225.1"/>
    <property type="molecule type" value="Genomic_DNA"/>
</dbReference>
<dbReference type="PANTHER" id="PTHR33870:SF16">
    <property type="entry name" value="PROTEIN, PUTATIVE-RELATED"/>
    <property type="match status" value="1"/>
</dbReference>
<evidence type="ECO:0000256" key="1">
    <source>
        <dbReference type="SAM" id="MobiDB-lite"/>
    </source>
</evidence>
<dbReference type="PANTHER" id="PTHR33870">
    <property type="entry name" value="CARDIOMYOPATHY-ASSOCIATED PROTEIN"/>
    <property type="match status" value="1"/>
</dbReference>
<reference evidence="3 4" key="1">
    <citation type="submission" date="2024-01" db="EMBL/GenBank/DDBJ databases">
        <title>The genomes of 5 underutilized Papilionoideae crops provide insights into root nodulation and disease resistanc.</title>
        <authorList>
            <person name="Jiang F."/>
        </authorList>
    </citation>
    <scope>NUCLEOTIDE SEQUENCE [LARGE SCALE GENOMIC DNA]</scope>
    <source>
        <strain evidence="3">DUOXIRENSHENG_FW03</strain>
        <tissue evidence="3">Leaves</tissue>
    </source>
</reference>
<keyword evidence="2" id="KW-0472">Membrane</keyword>
<proteinExistence type="predicted"/>
<evidence type="ECO:0000256" key="2">
    <source>
        <dbReference type="SAM" id="Phobius"/>
    </source>
</evidence>
<sequence>MGLNVKDIQLRLFKVVHDSTKSSYIFMQRHPLISGASLVCFILYAFLSYIYNFLVYMSHFLMCAIIFIKIFWSSEQTQLKYVKKKEECGGQKKVEPKCPKIPNNKRHELLYKYPSQNAASRRRNFSDKNWDVYGGLEEKAKDLSTVFHNEFTKRSIENRWATLFEKGESYLDNKLFAKKTQVPKRKSLRSEPSMVDLVECGDLEMEKKIEEGDDDDREEEQENRNNAIEWTEDDKKNLMYLGISEMERNRRLESLIARRKANKLVKGELENSLIDKKLIASVLTKTKNPIDSSKDFDDGIEMPGSAPSFMPRSPYDILYDHSKEKPNLTRDSSLQELSSKKDMSFCRHESFTVSSFEINQEHEAKEHDSFNKRRKYPDKVAYSRFRRHCADKGTHDWLIDQLIYNECGENVLQIVNPLTKKNESTHEEIEKCKIDISNTKDEKMENDHETKSMSNQISEPSSEKLGSGPRFPRPHERLLTFPISTTTNTNINDALYHTVTSVVGKRQESIFLTNGRLCHTPTHSVASDLQVEVSEVSSPTSTVGENVETNSSMDRDSILYDGDIDRDISSGSEELWEASFHGEKEAQGVKIGGDNVEVNNNSKGLLSPLAPQHIDEENAANVNLFSLKFDLPEDTQTHTINSEHNIFGYVKHPIGETEAQQSFNSSHALDQNPNETYLEKPEELYMSENVTNDVHDMNNLTSIDQDNMENLINNEDPSTSVMRQESIDETSTYSVSSSPRSVLPEKVMEDEISLSAFDINIHIGVQQSNMEGMTQETLDNDMLQTIQPIMNDTTDESHNVDFNNSQEQPNLQESSIEESNVFGSMDDEDVYNREEHDKSKNDDINEDNSCHLHRQEAMTESTTLTSEITTSEDMDNNSRDLVDDKVSFDYSKLIY</sequence>
<keyword evidence="2" id="KW-0812">Transmembrane</keyword>
<feature type="region of interest" description="Disordered" evidence="1">
    <location>
        <begin position="440"/>
        <end position="471"/>
    </location>
</feature>
<organism evidence="3 4">
    <name type="scientific">Psophocarpus tetragonolobus</name>
    <name type="common">Winged bean</name>
    <name type="synonym">Dolichos tetragonolobus</name>
    <dbReference type="NCBI Taxonomy" id="3891"/>
    <lineage>
        <taxon>Eukaryota</taxon>
        <taxon>Viridiplantae</taxon>
        <taxon>Streptophyta</taxon>
        <taxon>Embryophyta</taxon>
        <taxon>Tracheophyta</taxon>
        <taxon>Spermatophyta</taxon>
        <taxon>Magnoliopsida</taxon>
        <taxon>eudicotyledons</taxon>
        <taxon>Gunneridae</taxon>
        <taxon>Pentapetalae</taxon>
        <taxon>rosids</taxon>
        <taxon>fabids</taxon>
        <taxon>Fabales</taxon>
        <taxon>Fabaceae</taxon>
        <taxon>Papilionoideae</taxon>
        <taxon>50 kb inversion clade</taxon>
        <taxon>NPAAA clade</taxon>
        <taxon>indigoferoid/millettioid clade</taxon>
        <taxon>Phaseoleae</taxon>
        <taxon>Psophocarpus</taxon>
    </lineage>
</organism>
<dbReference type="AlphaFoldDB" id="A0AAN9XB03"/>
<name>A0AAN9XB03_PSOTE</name>
<feature type="region of interest" description="Disordered" evidence="1">
    <location>
        <begin position="853"/>
        <end position="880"/>
    </location>
</feature>
<keyword evidence="4" id="KW-1185">Reference proteome</keyword>
<feature type="region of interest" description="Disordered" evidence="1">
    <location>
        <begin position="793"/>
        <end position="824"/>
    </location>
</feature>
<comment type="caution">
    <text evidence="3">The sequence shown here is derived from an EMBL/GenBank/DDBJ whole genome shotgun (WGS) entry which is preliminary data.</text>
</comment>